<comment type="caution">
    <text evidence="1">The sequence shown here is derived from an EMBL/GenBank/DDBJ whole genome shotgun (WGS) entry which is preliminary data.</text>
</comment>
<evidence type="ECO:0000313" key="1">
    <source>
        <dbReference type="EMBL" id="RKN70102.1"/>
    </source>
</evidence>
<dbReference type="AlphaFoldDB" id="A0A3B0BB73"/>
<dbReference type="RefSeq" id="WP_120751081.1">
    <property type="nucleotide sequence ID" value="NZ_RBAH01000032.1"/>
</dbReference>
<dbReference type="Proteomes" id="UP000282311">
    <property type="component" value="Unassembled WGS sequence"/>
</dbReference>
<accession>A0A3B0BB73</accession>
<evidence type="ECO:0000313" key="2">
    <source>
        <dbReference type="Proteomes" id="UP000282311"/>
    </source>
</evidence>
<name>A0A3B0BB73_9BACL</name>
<protein>
    <submittedName>
        <fullName evidence="1">Uncharacterized protein</fullName>
    </submittedName>
</protein>
<dbReference type="OrthoDB" id="9782846at2"/>
<proteinExistence type="predicted"/>
<organism evidence="1 2">
    <name type="scientific">Paenibacillus ginsengarvi</name>
    <dbReference type="NCBI Taxonomy" id="400777"/>
    <lineage>
        <taxon>Bacteria</taxon>
        <taxon>Bacillati</taxon>
        <taxon>Bacillota</taxon>
        <taxon>Bacilli</taxon>
        <taxon>Bacillales</taxon>
        <taxon>Paenibacillaceae</taxon>
        <taxon>Paenibacillus</taxon>
    </lineage>
</organism>
<gene>
    <name evidence="1" type="ORF">D7M11_30590</name>
</gene>
<sequence>MSRVRGAHCRLRPGRRVPAAECGSGRRSAGSGGITCGDRLLQIKGFPTLDMFVKDQSVAMFAYQSGLINVWEEQHKAVNWDIVALPPLPGQPGIGSMATSKLFGITSMA</sequence>
<dbReference type="EMBL" id="RBAH01000032">
    <property type="protein sequence ID" value="RKN70102.1"/>
    <property type="molecule type" value="Genomic_DNA"/>
</dbReference>
<keyword evidence="2" id="KW-1185">Reference proteome</keyword>
<reference evidence="1 2" key="1">
    <citation type="journal article" date="2007" name="Int. J. Syst. Evol. Microbiol.">
        <title>Paenibacillus ginsengarvi sp. nov., isolated from soil from ginseng cultivation.</title>
        <authorList>
            <person name="Yoon M.H."/>
            <person name="Ten L.N."/>
            <person name="Im W.T."/>
        </authorList>
    </citation>
    <scope>NUCLEOTIDE SEQUENCE [LARGE SCALE GENOMIC DNA]</scope>
    <source>
        <strain evidence="1 2">KCTC 13059</strain>
    </source>
</reference>